<dbReference type="OrthoDB" id="9625398at2759"/>
<dbReference type="PROSITE" id="PS50262">
    <property type="entry name" value="G_PROTEIN_RECEP_F1_2"/>
    <property type="match status" value="1"/>
</dbReference>
<keyword evidence="8" id="KW-1185">Reference proteome</keyword>
<keyword evidence="3 5" id="KW-1133">Transmembrane helix</keyword>
<dbReference type="GeneID" id="36381313"/>
<dbReference type="WormBase" id="SRAE_2000359700">
    <property type="protein sequence ID" value="SRP01543"/>
    <property type="gene ID" value="WBGene00263820"/>
</dbReference>
<evidence type="ECO:0000256" key="2">
    <source>
        <dbReference type="ARBA" id="ARBA00022692"/>
    </source>
</evidence>
<keyword evidence="4 5" id="KW-0472">Membrane</keyword>
<protein>
    <submittedName>
        <fullName evidence="7">GPCR, rhodopsin-like, 7TM domain and 7TM GPCR, serpentine receptor class v (Srv) family-containing protein</fullName>
    </submittedName>
</protein>
<evidence type="ECO:0000256" key="5">
    <source>
        <dbReference type="SAM" id="Phobius"/>
    </source>
</evidence>
<dbReference type="SUPFAM" id="SSF81321">
    <property type="entry name" value="Family A G protein-coupled receptor-like"/>
    <property type="match status" value="1"/>
</dbReference>
<proteinExistence type="predicted"/>
<dbReference type="Gene3D" id="1.20.1070.10">
    <property type="entry name" value="Rhodopsin 7-helix transmembrane proteins"/>
    <property type="match status" value="1"/>
</dbReference>
<reference evidence="9" key="2">
    <citation type="submission" date="2020-12" db="UniProtKB">
        <authorList>
            <consortium name="WormBaseParasite"/>
        </authorList>
    </citation>
    <scope>IDENTIFICATION</scope>
</reference>
<comment type="subcellular location">
    <subcellularLocation>
        <location evidence="1">Membrane</location>
    </subcellularLocation>
</comment>
<dbReference type="InterPro" id="IPR017452">
    <property type="entry name" value="GPCR_Rhodpsn_7TM"/>
</dbReference>
<feature type="transmembrane region" description="Helical" evidence="5">
    <location>
        <begin position="82"/>
        <end position="105"/>
    </location>
</feature>
<dbReference type="EMBL" id="LN609529">
    <property type="protein sequence ID" value="CEF68943.1"/>
    <property type="molecule type" value="Genomic_DNA"/>
</dbReference>
<reference evidence="7 8" key="1">
    <citation type="submission" date="2014-09" db="EMBL/GenBank/DDBJ databases">
        <authorList>
            <person name="Martin A.A."/>
        </authorList>
    </citation>
    <scope>NUCLEOTIDE SEQUENCE</scope>
    <source>
        <strain evidence="8">ED321</strain>
        <strain evidence="7">ED321 Heterogonic</strain>
    </source>
</reference>
<keyword evidence="2 5" id="KW-0812">Transmembrane</keyword>
<evidence type="ECO:0000256" key="3">
    <source>
        <dbReference type="ARBA" id="ARBA00022989"/>
    </source>
</evidence>
<dbReference type="AlphaFoldDB" id="A0A090LL91"/>
<evidence type="ECO:0000313" key="8">
    <source>
        <dbReference type="Proteomes" id="UP000035682"/>
    </source>
</evidence>
<name>A0A090LL91_STRRB</name>
<feature type="domain" description="G-protein coupled receptors family 1 profile" evidence="6">
    <location>
        <begin position="1"/>
        <end position="116"/>
    </location>
</feature>
<accession>A0A090LL91</accession>
<dbReference type="WBParaSite" id="SRAE_2000359700.1">
    <property type="protein sequence ID" value="SRAE_2000359700.1"/>
    <property type="gene ID" value="WBGene00263820"/>
</dbReference>
<feature type="transmembrane region" description="Helical" evidence="5">
    <location>
        <begin position="36"/>
        <end position="61"/>
    </location>
</feature>
<dbReference type="CTD" id="36381313"/>
<dbReference type="Pfam" id="PF10323">
    <property type="entry name" value="7TM_GPCR_Srv"/>
    <property type="match status" value="1"/>
</dbReference>
<evidence type="ECO:0000313" key="7">
    <source>
        <dbReference type="EMBL" id="CEF68943.1"/>
    </source>
</evidence>
<gene>
    <name evidence="7 9 10" type="ORF">SRAE_2000359700</name>
</gene>
<dbReference type="InterPro" id="IPR019426">
    <property type="entry name" value="7TM_GPCR_serpentine_rcpt_Srv"/>
</dbReference>
<evidence type="ECO:0000256" key="1">
    <source>
        <dbReference type="ARBA" id="ARBA00004370"/>
    </source>
</evidence>
<dbReference type="GO" id="GO:0016020">
    <property type="term" value="C:membrane"/>
    <property type="evidence" value="ECO:0007669"/>
    <property type="project" value="UniProtKB-SubCell"/>
</dbReference>
<evidence type="ECO:0000313" key="10">
    <source>
        <dbReference type="WormBase" id="SRAE_2000359700"/>
    </source>
</evidence>
<dbReference type="RefSeq" id="XP_024508143.1">
    <property type="nucleotide sequence ID" value="XM_024654809.1"/>
</dbReference>
<organism evidence="7">
    <name type="scientific">Strongyloides ratti</name>
    <name type="common">Parasitic roundworm</name>
    <dbReference type="NCBI Taxonomy" id="34506"/>
    <lineage>
        <taxon>Eukaryota</taxon>
        <taxon>Metazoa</taxon>
        <taxon>Ecdysozoa</taxon>
        <taxon>Nematoda</taxon>
        <taxon>Chromadorea</taxon>
        <taxon>Rhabditida</taxon>
        <taxon>Tylenchina</taxon>
        <taxon>Panagrolaimomorpha</taxon>
        <taxon>Strongyloidoidea</taxon>
        <taxon>Strongyloididae</taxon>
        <taxon>Strongyloides</taxon>
    </lineage>
</organism>
<sequence length="116" mass="13714">MFHKGVIDVITVFVMFATSRIQKYNVFDDFFLRNNFIAYILYFTSGGCFCIMFEIAFLVSVNRYIALCYPMKYKDYFSFRNITLYITVMTLIGFSIGIVCITYTIKYVWLPEVGRQ</sequence>
<evidence type="ECO:0000313" key="9">
    <source>
        <dbReference type="WBParaSite" id="SRAE_2000359700.1"/>
    </source>
</evidence>
<dbReference type="Proteomes" id="UP000035682">
    <property type="component" value="Unplaced"/>
</dbReference>
<keyword evidence="7" id="KW-0675">Receptor</keyword>
<evidence type="ECO:0000259" key="6">
    <source>
        <dbReference type="PROSITE" id="PS50262"/>
    </source>
</evidence>
<evidence type="ECO:0000256" key="4">
    <source>
        <dbReference type="ARBA" id="ARBA00023136"/>
    </source>
</evidence>